<evidence type="ECO:0000313" key="1">
    <source>
        <dbReference type="EMBL" id="KAK4102690.1"/>
    </source>
</evidence>
<organism evidence="1 2">
    <name type="scientific">Parathielavia hyrcaniae</name>
    <dbReference type="NCBI Taxonomy" id="113614"/>
    <lineage>
        <taxon>Eukaryota</taxon>
        <taxon>Fungi</taxon>
        <taxon>Dikarya</taxon>
        <taxon>Ascomycota</taxon>
        <taxon>Pezizomycotina</taxon>
        <taxon>Sordariomycetes</taxon>
        <taxon>Sordariomycetidae</taxon>
        <taxon>Sordariales</taxon>
        <taxon>Chaetomiaceae</taxon>
        <taxon>Parathielavia</taxon>
    </lineage>
</organism>
<evidence type="ECO:0000313" key="2">
    <source>
        <dbReference type="Proteomes" id="UP001305647"/>
    </source>
</evidence>
<protein>
    <submittedName>
        <fullName evidence="1">Uncharacterized protein</fullName>
    </submittedName>
</protein>
<dbReference type="Proteomes" id="UP001305647">
    <property type="component" value="Unassembled WGS sequence"/>
</dbReference>
<proteinExistence type="predicted"/>
<dbReference type="EMBL" id="MU863630">
    <property type="protein sequence ID" value="KAK4102690.1"/>
    <property type="molecule type" value="Genomic_DNA"/>
</dbReference>
<keyword evidence="2" id="KW-1185">Reference proteome</keyword>
<dbReference type="AlphaFoldDB" id="A0AAN6Q336"/>
<reference evidence="1" key="2">
    <citation type="submission" date="2023-05" db="EMBL/GenBank/DDBJ databases">
        <authorList>
            <consortium name="Lawrence Berkeley National Laboratory"/>
            <person name="Steindorff A."/>
            <person name="Hensen N."/>
            <person name="Bonometti L."/>
            <person name="Westerberg I."/>
            <person name="Brannstrom I.O."/>
            <person name="Guillou S."/>
            <person name="Cros-Aarteil S."/>
            <person name="Calhoun S."/>
            <person name="Haridas S."/>
            <person name="Kuo A."/>
            <person name="Mondo S."/>
            <person name="Pangilinan J."/>
            <person name="Riley R."/>
            <person name="Labutti K."/>
            <person name="Andreopoulos B."/>
            <person name="Lipzen A."/>
            <person name="Chen C."/>
            <person name="Yanf M."/>
            <person name="Daum C."/>
            <person name="Ng V."/>
            <person name="Clum A."/>
            <person name="Ohm R."/>
            <person name="Martin F."/>
            <person name="Silar P."/>
            <person name="Natvig D."/>
            <person name="Lalanne C."/>
            <person name="Gautier V."/>
            <person name="Ament-Velasquez S.L."/>
            <person name="Kruys A."/>
            <person name="Hutchinson M.I."/>
            <person name="Powell A.J."/>
            <person name="Barry K."/>
            <person name="Miller A.N."/>
            <person name="Grigoriev I.V."/>
            <person name="Debuchy R."/>
            <person name="Gladieux P."/>
            <person name="Thoren M.H."/>
            <person name="Johannesson H."/>
        </authorList>
    </citation>
    <scope>NUCLEOTIDE SEQUENCE</scope>
    <source>
        <strain evidence="1">CBS 757.83</strain>
    </source>
</reference>
<gene>
    <name evidence="1" type="ORF">N658DRAFT_320402</name>
</gene>
<accession>A0AAN6Q336</accession>
<comment type="caution">
    <text evidence="1">The sequence shown here is derived from an EMBL/GenBank/DDBJ whole genome shotgun (WGS) entry which is preliminary data.</text>
</comment>
<reference evidence="1" key="1">
    <citation type="journal article" date="2023" name="Mol. Phylogenet. Evol.">
        <title>Genome-scale phylogeny and comparative genomics of the fungal order Sordariales.</title>
        <authorList>
            <person name="Hensen N."/>
            <person name="Bonometti L."/>
            <person name="Westerberg I."/>
            <person name="Brannstrom I.O."/>
            <person name="Guillou S."/>
            <person name="Cros-Aarteil S."/>
            <person name="Calhoun S."/>
            <person name="Haridas S."/>
            <person name="Kuo A."/>
            <person name="Mondo S."/>
            <person name="Pangilinan J."/>
            <person name="Riley R."/>
            <person name="LaButti K."/>
            <person name="Andreopoulos B."/>
            <person name="Lipzen A."/>
            <person name="Chen C."/>
            <person name="Yan M."/>
            <person name="Daum C."/>
            <person name="Ng V."/>
            <person name="Clum A."/>
            <person name="Steindorff A."/>
            <person name="Ohm R.A."/>
            <person name="Martin F."/>
            <person name="Silar P."/>
            <person name="Natvig D.O."/>
            <person name="Lalanne C."/>
            <person name="Gautier V."/>
            <person name="Ament-Velasquez S.L."/>
            <person name="Kruys A."/>
            <person name="Hutchinson M.I."/>
            <person name="Powell A.J."/>
            <person name="Barry K."/>
            <person name="Miller A.N."/>
            <person name="Grigoriev I.V."/>
            <person name="Debuchy R."/>
            <person name="Gladieux P."/>
            <person name="Hiltunen Thoren M."/>
            <person name="Johannesson H."/>
        </authorList>
    </citation>
    <scope>NUCLEOTIDE SEQUENCE</scope>
    <source>
        <strain evidence="1">CBS 757.83</strain>
    </source>
</reference>
<name>A0AAN6Q336_9PEZI</name>
<sequence length="149" mass="16792">MNFGRQTVSLPGCHRPTTYVAVSQRSMENLTRPARLGPTLEELARPAVTRDSLSHVPLSMRPPVLPRHKADGYLQPQKDQGMCSGPIFHRAKQNIRQRGPQVHFPVSPGSWICGWNSCYYSSRWCGWVNRQLDAFLDESCTAVSISDVR</sequence>